<dbReference type="Proteomes" id="UP000753908">
    <property type="component" value="Unassembled WGS sequence"/>
</dbReference>
<comment type="caution">
    <text evidence="2">The sequence shown here is derived from an EMBL/GenBank/DDBJ whole genome shotgun (WGS) entry which is preliminary data.</text>
</comment>
<evidence type="ECO:0000259" key="1">
    <source>
        <dbReference type="Pfam" id="PF19954"/>
    </source>
</evidence>
<sequence>MTSHELGNILDRIASGKDAEADITALRQLLSSSDRQSLLQLGKYGINVGQGQDIQIGDRIYRGADAETIRKIIQDELQSLQYGYNSQSVRNGLNALTELMAAPEVRAAVVAFRTDFQAVCEQIDVVGNYKDLHDLLHTLEFQCYGVIVHEAKRFPDDDTSLDKLMDYELTLQGIVTNMRDVAVQAALATNETKWIKVLGEATEELHRAIENLDTRLLDKAVRLINRVLAIQPSRINTSLNTAARALRLPALVKAMTCVRDNLAHGELDPEKTSQFKDGVEALANLDRSLTVLVHTHNDWQELDLELRRIEANLEQDTFELEMSWLDLKAMAESLCNSSIDEWALSFKKDSENLDSAITSQNPVKVKRYFRSYRRRAGDRFYRVDVELKRLCGNLRIVGEPLASVLRMIG</sequence>
<evidence type="ECO:0000313" key="2">
    <source>
        <dbReference type="EMBL" id="MBW4548331.1"/>
    </source>
</evidence>
<dbReference type="AlphaFoldDB" id="A0A951PRA9"/>
<protein>
    <recommendedName>
        <fullName evidence="1">Effector-associated domain-containing protein</fullName>
    </recommendedName>
</protein>
<reference evidence="2" key="1">
    <citation type="submission" date="2021-05" db="EMBL/GenBank/DDBJ databases">
        <authorList>
            <person name="Pietrasiak N."/>
            <person name="Ward R."/>
            <person name="Stajich J.E."/>
            <person name="Kurbessoian T."/>
        </authorList>
    </citation>
    <scope>NUCLEOTIDE SEQUENCE</scope>
    <source>
        <strain evidence="2">CPER-KK1</strain>
    </source>
</reference>
<evidence type="ECO:0000313" key="3">
    <source>
        <dbReference type="Proteomes" id="UP000753908"/>
    </source>
</evidence>
<proteinExistence type="predicted"/>
<reference evidence="2" key="2">
    <citation type="journal article" date="2022" name="Microbiol. Resour. Announc.">
        <title>Metagenome Sequencing to Explore Phylogenomics of Terrestrial Cyanobacteria.</title>
        <authorList>
            <person name="Ward R.D."/>
            <person name="Stajich J.E."/>
            <person name="Johansen J.R."/>
            <person name="Huntemann M."/>
            <person name="Clum A."/>
            <person name="Foster B."/>
            <person name="Foster B."/>
            <person name="Roux S."/>
            <person name="Palaniappan K."/>
            <person name="Varghese N."/>
            <person name="Mukherjee S."/>
            <person name="Reddy T.B.K."/>
            <person name="Daum C."/>
            <person name="Copeland A."/>
            <person name="Chen I.A."/>
            <person name="Ivanova N.N."/>
            <person name="Kyrpides N.C."/>
            <person name="Shapiro N."/>
            <person name="Eloe-Fadrosh E.A."/>
            <person name="Pietrasiak N."/>
        </authorList>
    </citation>
    <scope>NUCLEOTIDE SEQUENCE</scope>
    <source>
        <strain evidence="2">CPER-KK1</strain>
    </source>
</reference>
<name>A0A951PRA9_9CYAN</name>
<organism evidence="2 3">
    <name type="scientific">Symplocastrum torsivum CPER-KK1</name>
    <dbReference type="NCBI Taxonomy" id="450513"/>
    <lineage>
        <taxon>Bacteria</taxon>
        <taxon>Bacillati</taxon>
        <taxon>Cyanobacteriota</taxon>
        <taxon>Cyanophyceae</taxon>
        <taxon>Oscillatoriophycideae</taxon>
        <taxon>Oscillatoriales</taxon>
        <taxon>Microcoleaceae</taxon>
        <taxon>Symplocastrum</taxon>
    </lineage>
</organism>
<feature type="domain" description="Effector-associated" evidence="1">
    <location>
        <begin position="2"/>
        <end position="74"/>
    </location>
</feature>
<accession>A0A951PRA9</accession>
<gene>
    <name evidence="2" type="ORF">KME25_28405</name>
</gene>
<dbReference type="InterPro" id="IPR045429">
    <property type="entry name" value="EAD10"/>
</dbReference>
<dbReference type="Pfam" id="PF19954">
    <property type="entry name" value="EAD10"/>
    <property type="match status" value="1"/>
</dbReference>
<dbReference type="EMBL" id="JAHHIF010000059">
    <property type="protein sequence ID" value="MBW4548331.1"/>
    <property type="molecule type" value="Genomic_DNA"/>
</dbReference>